<evidence type="ECO:0000313" key="1">
    <source>
        <dbReference type="EMBL" id="KFK22677.1"/>
    </source>
</evidence>
<evidence type="ECO:0000313" key="2">
    <source>
        <dbReference type="Proteomes" id="UP000029120"/>
    </source>
</evidence>
<proteinExistence type="predicted"/>
<organism evidence="1 2">
    <name type="scientific">Arabis alpina</name>
    <name type="common">Alpine rock-cress</name>
    <dbReference type="NCBI Taxonomy" id="50452"/>
    <lineage>
        <taxon>Eukaryota</taxon>
        <taxon>Viridiplantae</taxon>
        <taxon>Streptophyta</taxon>
        <taxon>Embryophyta</taxon>
        <taxon>Tracheophyta</taxon>
        <taxon>Spermatophyta</taxon>
        <taxon>Magnoliopsida</taxon>
        <taxon>eudicotyledons</taxon>
        <taxon>Gunneridae</taxon>
        <taxon>Pentapetalae</taxon>
        <taxon>rosids</taxon>
        <taxon>malvids</taxon>
        <taxon>Brassicales</taxon>
        <taxon>Brassicaceae</taxon>
        <taxon>Arabideae</taxon>
        <taxon>Arabis</taxon>
    </lineage>
</organism>
<dbReference type="OMA" id="ACGRNTV"/>
<feature type="non-terminal residue" evidence="1">
    <location>
        <position position="1"/>
    </location>
</feature>
<name>A0A087FYH5_ARAAL</name>
<dbReference type="PANTHER" id="PTHR33986:SF2">
    <property type="entry name" value="MITOCHONDRIAL FISSION PROTEIN ELM1"/>
    <property type="match status" value="1"/>
</dbReference>
<keyword evidence="2" id="KW-1185">Reference proteome</keyword>
<dbReference type="OrthoDB" id="1992240at2759"/>
<dbReference type="GO" id="GO:0005741">
    <property type="term" value="C:mitochondrial outer membrane"/>
    <property type="evidence" value="ECO:0007669"/>
    <property type="project" value="TreeGrafter"/>
</dbReference>
<dbReference type="Pfam" id="PF06258">
    <property type="entry name" value="Mito_fiss_Elm1"/>
    <property type="match status" value="1"/>
</dbReference>
<sequence>ADVKKIVTMARETYEKDGPLVVAACGRNTVSIARSIRCLASENVFVVQDMKRPFAPMKALDMQLRCWIIWDGR</sequence>
<dbReference type="GO" id="GO:0000266">
    <property type="term" value="P:mitochondrial fission"/>
    <property type="evidence" value="ECO:0007669"/>
    <property type="project" value="TreeGrafter"/>
</dbReference>
<dbReference type="Proteomes" id="UP000029120">
    <property type="component" value="Unassembled WGS sequence"/>
</dbReference>
<gene>
    <name evidence="1" type="ORF">AALP_AAs55422U000100</name>
</gene>
<protein>
    <submittedName>
        <fullName evidence="1">Uncharacterized protein</fullName>
    </submittedName>
</protein>
<reference evidence="2" key="1">
    <citation type="journal article" date="2015" name="Nat. Plants">
        <title>Genome expansion of Arabis alpina linked with retrotransposition and reduced symmetric DNA methylation.</title>
        <authorList>
            <person name="Willing E.M."/>
            <person name="Rawat V."/>
            <person name="Mandakova T."/>
            <person name="Maumus F."/>
            <person name="James G.V."/>
            <person name="Nordstroem K.J."/>
            <person name="Becker C."/>
            <person name="Warthmann N."/>
            <person name="Chica C."/>
            <person name="Szarzynska B."/>
            <person name="Zytnicki M."/>
            <person name="Albani M.C."/>
            <person name="Kiefer C."/>
            <person name="Bergonzi S."/>
            <person name="Castaings L."/>
            <person name="Mateos J.L."/>
            <person name="Berns M.C."/>
            <person name="Bujdoso N."/>
            <person name="Piofczyk T."/>
            <person name="de Lorenzo L."/>
            <person name="Barrero-Sicilia C."/>
            <person name="Mateos I."/>
            <person name="Piednoel M."/>
            <person name="Hagmann J."/>
            <person name="Chen-Min-Tao R."/>
            <person name="Iglesias-Fernandez R."/>
            <person name="Schuster S.C."/>
            <person name="Alonso-Blanco C."/>
            <person name="Roudier F."/>
            <person name="Carbonero P."/>
            <person name="Paz-Ares J."/>
            <person name="Davis S.J."/>
            <person name="Pecinka A."/>
            <person name="Quesneville H."/>
            <person name="Colot V."/>
            <person name="Lysak M.A."/>
            <person name="Weigel D."/>
            <person name="Coupland G."/>
            <person name="Schneeberger K."/>
        </authorList>
    </citation>
    <scope>NUCLEOTIDE SEQUENCE [LARGE SCALE GENOMIC DNA]</scope>
    <source>
        <strain evidence="2">cv. Pajares</strain>
    </source>
</reference>
<dbReference type="EMBL" id="KL986478">
    <property type="protein sequence ID" value="KFK22677.1"/>
    <property type="molecule type" value="Genomic_DNA"/>
</dbReference>
<dbReference type="InterPro" id="IPR009367">
    <property type="entry name" value="Elm1-like"/>
</dbReference>
<dbReference type="PANTHER" id="PTHR33986">
    <property type="entry name" value="OS02G0535700 PROTEIN"/>
    <property type="match status" value="1"/>
</dbReference>
<dbReference type="AlphaFoldDB" id="A0A087FYH5"/>
<accession>A0A087FYH5</accession>
<dbReference type="Gramene" id="KFK22677">
    <property type="protein sequence ID" value="KFK22677"/>
    <property type="gene ID" value="AALP_AAs55422U000100"/>
</dbReference>